<evidence type="ECO:0000256" key="1">
    <source>
        <dbReference type="SAM" id="MobiDB-lite"/>
    </source>
</evidence>
<organism evidence="2 3">
    <name type="scientific">Cirrhinus mrigala</name>
    <name type="common">Mrigala</name>
    <dbReference type="NCBI Taxonomy" id="683832"/>
    <lineage>
        <taxon>Eukaryota</taxon>
        <taxon>Metazoa</taxon>
        <taxon>Chordata</taxon>
        <taxon>Craniata</taxon>
        <taxon>Vertebrata</taxon>
        <taxon>Euteleostomi</taxon>
        <taxon>Actinopterygii</taxon>
        <taxon>Neopterygii</taxon>
        <taxon>Teleostei</taxon>
        <taxon>Ostariophysi</taxon>
        <taxon>Cypriniformes</taxon>
        <taxon>Cyprinidae</taxon>
        <taxon>Labeoninae</taxon>
        <taxon>Labeonini</taxon>
        <taxon>Cirrhinus</taxon>
    </lineage>
</organism>
<gene>
    <name evidence="2" type="ORF">M9458_025229</name>
</gene>
<protein>
    <submittedName>
        <fullName evidence="2">Uncharacterized protein</fullName>
    </submittedName>
</protein>
<accession>A0ABD0Q1E2</accession>
<sequence length="232" mass="25815">MDWALAEVMVSTTPRGAGHLEPLRPAGIRHVVPRGQDASATGCPFSESEESAREGLSQGPLVPGTRSEWASRTPQAGRCHFDPLSATLPRPPQDSAVEPVLKQSHMKQPQWRDRRCSCHMPQEPLKPFQWDRRPALEHIQAVQHGLGMFLHEVCHLFDQIQLSTKKRDPLCRVEFALFLVDLKAQPAEVRAPGPCVRTTNGRSRSRSEAGSECLCLKCVRDIYLRSGRGSVS</sequence>
<feature type="non-terminal residue" evidence="2">
    <location>
        <position position="232"/>
    </location>
</feature>
<feature type="region of interest" description="Disordered" evidence="1">
    <location>
        <begin position="35"/>
        <end position="95"/>
    </location>
</feature>
<keyword evidence="3" id="KW-1185">Reference proteome</keyword>
<proteinExistence type="predicted"/>
<comment type="caution">
    <text evidence="2">The sequence shown here is derived from an EMBL/GenBank/DDBJ whole genome shotgun (WGS) entry which is preliminary data.</text>
</comment>
<evidence type="ECO:0000313" key="2">
    <source>
        <dbReference type="EMBL" id="KAL0179787.1"/>
    </source>
</evidence>
<dbReference type="EMBL" id="JAMKFB020000012">
    <property type="protein sequence ID" value="KAL0179787.1"/>
    <property type="molecule type" value="Genomic_DNA"/>
</dbReference>
<dbReference type="AlphaFoldDB" id="A0ABD0Q1E2"/>
<reference evidence="2 3" key="1">
    <citation type="submission" date="2024-05" db="EMBL/GenBank/DDBJ databases">
        <title>Genome sequencing and assembly of Indian major carp, Cirrhinus mrigala (Hamilton, 1822).</title>
        <authorList>
            <person name="Mohindra V."/>
            <person name="Chowdhury L.M."/>
            <person name="Lal K."/>
            <person name="Jena J.K."/>
        </authorList>
    </citation>
    <scope>NUCLEOTIDE SEQUENCE [LARGE SCALE GENOMIC DNA]</scope>
    <source>
        <strain evidence="2">CM1030</strain>
        <tissue evidence="2">Blood</tissue>
    </source>
</reference>
<dbReference type="Proteomes" id="UP001529510">
    <property type="component" value="Unassembled WGS sequence"/>
</dbReference>
<evidence type="ECO:0000313" key="3">
    <source>
        <dbReference type="Proteomes" id="UP001529510"/>
    </source>
</evidence>
<name>A0ABD0Q1E2_CIRMR</name>